<dbReference type="PANTHER" id="PTHR43102:SF2">
    <property type="entry name" value="GAF DOMAIN-CONTAINING PROTEIN"/>
    <property type="match status" value="1"/>
</dbReference>
<organism evidence="1">
    <name type="scientific">Phaeodactylum tricornutum</name>
    <name type="common">Diatom</name>
    <dbReference type="NCBI Taxonomy" id="2850"/>
    <lineage>
        <taxon>Eukaryota</taxon>
        <taxon>Sar</taxon>
        <taxon>Stramenopiles</taxon>
        <taxon>Ochrophyta</taxon>
        <taxon>Bacillariophyta</taxon>
        <taxon>Bacillariophyceae</taxon>
        <taxon>Bacillariophycidae</taxon>
        <taxon>Naviculales</taxon>
        <taxon>Phaeodactylaceae</taxon>
        <taxon>Phaeodactylum</taxon>
    </lineage>
</organism>
<feature type="non-terminal residue" evidence="1">
    <location>
        <position position="146"/>
    </location>
</feature>
<dbReference type="AlphaFoldDB" id="A0A8J9XD21"/>
<name>A0A8J9XD21_PHATR</name>
<protein>
    <recommendedName>
        <fullName evidence="2">GAF domain-containing protein</fullName>
    </recommendedName>
</protein>
<reference evidence="1" key="1">
    <citation type="submission" date="2022-02" db="EMBL/GenBank/DDBJ databases">
        <authorList>
            <person name="Giguere J D."/>
        </authorList>
    </citation>
    <scope>NUCLEOTIDE SEQUENCE</scope>
    <source>
        <strain evidence="1">CCAP 1055/1</strain>
    </source>
</reference>
<proteinExistence type="predicted"/>
<dbReference type="SUPFAM" id="SSF55781">
    <property type="entry name" value="GAF domain-like"/>
    <property type="match status" value="1"/>
</dbReference>
<dbReference type="EMBL" id="OU594949">
    <property type="protein sequence ID" value="CAG9293832.1"/>
    <property type="molecule type" value="Genomic_DNA"/>
</dbReference>
<gene>
    <name evidence="1" type="ORF">PTTT1_LOCUS52745</name>
</gene>
<dbReference type="Gene3D" id="3.30.450.40">
    <property type="match status" value="1"/>
</dbReference>
<dbReference type="PANTHER" id="PTHR43102">
    <property type="entry name" value="SLR1143 PROTEIN"/>
    <property type="match status" value="1"/>
</dbReference>
<feature type="non-terminal residue" evidence="1">
    <location>
        <position position="1"/>
    </location>
</feature>
<dbReference type="InterPro" id="IPR029016">
    <property type="entry name" value="GAF-like_dom_sf"/>
</dbReference>
<sequence>NERTRLATLYSLNILDTLPEERFDRITMMVKIEFNVPLVFVSLVDLNRQWFKSKQWGCPLPAADETGRDVSFCGHAINMGDSDMLYVENALEDDRFAENPLVTGDLNIRFYCGCNLTVPSSTGGDPVNIGTLCIIDQKPRQLTPEQ</sequence>
<dbReference type="Proteomes" id="UP000836788">
    <property type="component" value="Chromosome 8"/>
</dbReference>
<evidence type="ECO:0008006" key="2">
    <source>
        <dbReference type="Google" id="ProtNLM"/>
    </source>
</evidence>
<accession>A0A8J9XD21</accession>
<evidence type="ECO:0000313" key="1">
    <source>
        <dbReference type="EMBL" id="CAG9293832.1"/>
    </source>
</evidence>